<dbReference type="EMBL" id="LRFG02000003">
    <property type="protein sequence ID" value="PCO05238.1"/>
    <property type="molecule type" value="Genomic_DNA"/>
</dbReference>
<feature type="transmembrane region" description="Helical" evidence="1">
    <location>
        <begin position="213"/>
        <end position="231"/>
    </location>
</feature>
<keyword evidence="4" id="KW-1185">Reference proteome</keyword>
<gene>
    <name evidence="3" type="ORF">AWR36_010975</name>
</gene>
<dbReference type="Pfam" id="PF02517">
    <property type="entry name" value="Rce1-like"/>
    <property type="match status" value="1"/>
</dbReference>
<name>A0ABX4I0C0_9GAMM</name>
<keyword evidence="1" id="KW-0812">Transmembrane</keyword>
<feature type="domain" description="CAAX prenyl protease 2/Lysostaphin resistance protein A-like" evidence="2">
    <location>
        <begin position="158"/>
        <end position="251"/>
    </location>
</feature>
<comment type="caution">
    <text evidence="3">The sequence shown here is derived from an EMBL/GenBank/DDBJ whole genome shotgun (WGS) entry which is preliminary data.</text>
</comment>
<keyword evidence="3" id="KW-0378">Hydrolase</keyword>
<evidence type="ECO:0000313" key="3">
    <source>
        <dbReference type="EMBL" id="PCO05238.1"/>
    </source>
</evidence>
<keyword evidence="1" id="KW-0472">Membrane</keyword>
<organism evidence="3 4">
    <name type="scientific">Microbulbifer flavimaris</name>
    <dbReference type="NCBI Taxonomy" id="1781068"/>
    <lineage>
        <taxon>Bacteria</taxon>
        <taxon>Pseudomonadati</taxon>
        <taxon>Pseudomonadota</taxon>
        <taxon>Gammaproteobacteria</taxon>
        <taxon>Cellvibrionales</taxon>
        <taxon>Microbulbiferaceae</taxon>
        <taxon>Microbulbifer</taxon>
    </lineage>
</organism>
<dbReference type="GO" id="GO:0008237">
    <property type="term" value="F:metallopeptidase activity"/>
    <property type="evidence" value="ECO:0007669"/>
    <property type="project" value="UniProtKB-KW"/>
</dbReference>
<feature type="transmembrane region" description="Helical" evidence="1">
    <location>
        <begin position="154"/>
        <end position="176"/>
    </location>
</feature>
<proteinExistence type="predicted"/>
<evidence type="ECO:0000256" key="1">
    <source>
        <dbReference type="SAM" id="Phobius"/>
    </source>
</evidence>
<feature type="transmembrane region" description="Helical" evidence="1">
    <location>
        <begin position="188"/>
        <end position="207"/>
    </location>
</feature>
<feature type="transmembrane region" description="Helical" evidence="1">
    <location>
        <begin position="238"/>
        <end position="260"/>
    </location>
</feature>
<reference evidence="3" key="1">
    <citation type="submission" date="2017-08" db="EMBL/GenBank/DDBJ databases">
        <title>Microbulbifer marisrubri sp. nov., a halophilic alphaproteobacterium isolated from marine sediment of the Yellow Sea, China.</title>
        <authorList>
            <person name="Zhang G."/>
            <person name="Xiong Q."/>
        </authorList>
    </citation>
    <scope>NUCLEOTIDE SEQUENCE [LARGE SCALE GENOMIC DNA]</scope>
    <source>
        <strain evidence="3">WRN-8</strain>
    </source>
</reference>
<accession>A0ABX4I0C0</accession>
<protein>
    <submittedName>
        <fullName evidence="3">CPBP family intramembrane metalloprotease</fullName>
    </submittedName>
</protein>
<keyword evidence="1" id="KW-1133">Transmembrane helix</keyword>
<dbReference type="InterPro" id="IPR003675">
    <property type="entry name" value="Rce1/LyrA-like_dom"/>
</dbReference>
<feature type="transmembrane region" description="Helical" evidence="1">
    <location>
        <begin position="21"/>
        <end position="49"/>
    </location>
</feature>
<dbReference type="Proteomes" id="UP000218427">
    <property type="component" value="Unassembled WGS sequence"/>
</dbReference>
<keyword evidence="3" id="KW-0482">Metalloprotease</keyword>
<dbReference type="RefSeq" id="WP_067084729.1">
    <property type="nucleotide sequence ID" value="NZ_LRFG02000003.1"/>
</dbReference>
<sequence length="262" mass="28077">MEGVYQGPEQSARKHLDRRRIFTTVLLLSLCAFPFGWTGLAAPLVWLTLHAIEITSGWRRALAFIAAAAVMLTAALGLLPGSERIALLTPYTDASGNFIASGVNPGKAAIATGVLAFMLRRGNWRRATEIPLLLLAIAVPSLCGLIVFGASPKFAGTIMAALAINFLVIAISEEAFFRLIVQRGGEMLLPAVRWLVAVLVTALFTFLHTGWAASAQALAIVALAGFAYALLWLRTRNFWACVLAHGGVNGMHMLLLPYPLPG</sequence>
<keyword evidence="3" id="KW-0645">Protease</keyword>
<evidence type="ECO:0000259" key="2">
    <source>
        <dbReference type="Pfam" id="PF02517"/>
    </source>
</evidence>
<evidence type="ECO:0000313" key="4">
    <source>
        <dbReference type="Proteomes" id="UP000218427"/>
    </source>
</evidence>
<feature type="transmembrane region" description="Helical" evidence="1">
    <location>
        <begin position="61"/>
        <end position="79"/>
    </location>
</feature>
<feature type="transmembrane region" description="Helical" evidence="1">
    <location>
        <begin position="130"/>
        <end position="148"/>
    </location>
</feature>